<accession>A0A9D9H618</accession>
<evidence type="ECO:0000313" key="1">
    <source>
        <dbReference type="EMBL" id="MBO8437194.1"/>
    </source>
</evidence>
<dbReference type="AlphaFoldDB" id="A0A9D9H618"/>
<organism evidence="1 2">
    <name type="scientific">Candidatus Ornithospirochaeta stercoripullorum</name>
    <dbReference type="NCBI Taxonomy" id="2840899"/>
    <lineage>
        <taxon>Bacteria</taxon>
        <taxon>Pseudomonadati</taxon>
        <taxon>Spirochaetota</taxon>
        <taxon>Spirochaetia</taxon>
        <taxon>Spirochaetales</taxon>
        <taxon>Spirochaetaceae</taxon>
        <taxon>Spirochaetaceae incertae sedis</taxon>
        <taxon>Candidatus Ornithospirochaeta</taxon>
    </lineage>
</organism>
<sequence>MEFKTATERLLYQGRTHHEMYFTKSMGLNEISKSVPWDTSESEIISVLQAYTDIVKDHER</sequence>
<reference evidence="1" key="1">
    <citation type="submission" date="2020-10" db="EMBL/GenBank/DDBJ databases">
        <authorList>
            <person name="Gilroy R."/>
        </authorList>
    </citation>
    <scope>NUCLEOTIDE SEQUENCE</scope>
    <source>
        <strain evidence="1">7293</strain>
    </source>
</reference>
<reference evidence="1" key="2">
    <citation type="journal article" date="2021" name="PeerJ">
        <title>Extensive microbial diversity within the chicken gut microbiome revealed by metagenomics and culture.</title>
        <authorList>
            <person name="Gilroy R."/>
            <person name="Ravi A."/>
            <person name="Getino M."/>
            <person name="Pursley I."/>
            <person name="Horton D.L."/>
            <person name="Alikhan N.F."/>
            <person name="Baker D."/>
            <person name="Gharbi K."/>
            <person name="Hall N."/>
            <person name="Watson M."/>
            <person name="Adriaenssens E.M."/>
            <person name="Foster-Nyarko E."/>
            <person name="Jarju S."/>
            <person name="Secka A."/>
            <person name="Antonio M."/>
            <person name="Oren A."/>
            <person name="Chaudhuri R.R."/>
            <person name="La Ragione R."/>
            <person name="Hildebrand F."/>
            <person name="Pallen M.J."/>
        </authorList>
    </citation>
    <scope>NUCLEOTIDE SEQUENCE</scope>
    <source>
        <strain evidence="1">7293</strain>
    </source>
</reference>
<name>A0A9D9H618_9SPIO</name>
<evidence type="ECO:0000313" key="2">
    <source>
        <dbReference type="Proteomes" id="UP000823615"/>
    </source>
</evidence>
<feature type="non-terminal residue" evidence="1">
    <location>
        <position position="60"/>
    </location>
</feature>
<protein>
    <submittedName>
        <fullName evidence="1">Uncharacterized protein</fullName>
    </submittedName>
</protein>
<gene>
    <name evidence="1" type="ORF">IAA97_09485</name>
</gene>
<proteinExistence type="predicted"/>
<dbReference type="EMBL" id="JADIMT010000107">
    <property type="protein sequence ID" value="MBO8437194.1"/>
    <property type="molecule type" value="Genomic_DNA"/>
</dbReference>
<comment type="caution">
    <text evidence="1">The sequence shown here is derived from an EMBL/GenBank/DDBJ whole genome shotgun (WGS) entry which is preliminary data.</text>
</comment>
<dbReference type="Proteomes" id="UP000823615">
    <property type="component" value="Unassembled WGS sequence"/>
</dbReference>